<gene>
    <name evidence="1" type="ORF">FHU35_11967</name>
</gene>
<sequence length="124" mass="13768">MTPVLIVYIPIALVVSYLADAGIQLHSRQTGRVFLRGQRDCSGLLFADAIREAGGNVWLAWSKSQVTLLTIGEHEPQVLWRSPAQQRPALKVAKTNLRWPDGSSVEFSLSSEERTRVVERNGTP</sequence>
<name>A0A561V9Q9_9PSEU</name>
<keyword evidence="2" id="KW-1185">Reference proteome</keyword>
<dbReference type="Proteomes" id="UP000316184">
    <property type="component" value="Unassembled WGS sequence"/>
</dbReference>
<evidence type="ECO:0000313" key="2">
    <source>
        <dbReference type="Proteomes" id="UP000316184"/>
    </source>
</evidence>
<dbReference type="EMBL" id="VIWX01000001">
    <property type="protein sequence ID" value="TWG08348.1"/>
    <property type="molecule type" value="Genomic_DNA"/>
</dbReference>
<proteinExistence type="predicted"/>
<organism evidence="1 2">
    <name type="scientific">Saccharopolyspora dendranthemae</name>
    <dbReference type="NCBI Taxonomy" id="1181886"/>
    <lineage>
        <taxon>Bacteria</taxon>
        <taxon>Bacillati</taxon>
        <taxon>Actinomycetota</taxon>
        <taxon>Actinomycetes</taxon>
        <taxon>Pseudonocardiales</taxon>
        <taxon>Pseudonocardiaceae</taxon>
        <taxon>Saccharopolyspora</taxon>
    </lineage>
</organism>
<dbReference type="AlphaFoldDB" id="A0A561V9Q9"/>
<accession>A0A561V9Q9</accession>
<comment type="caution">
    <text evidence="1">The sequence shown here is derived from an EMBL/GenBank/DDBJ whole genome shotgun (WGS) entry which is preliminary data.</text>
</comment>
<evidence type="ECO:0000313" key="1">
    <source>
        <dbReference type="EMBL" id="TWG08348.1"/>
    </source>
</evidence>
<protein>
    <submittedName>
        <fullName evidence="1">Uncharacterized protein</fullName>
    </submittedName>
</protein>
<reference evidence="1 2" key="1">
    <citation type="submission" date="2019-06" db="EMBL/GenBank/DDBJ databases">
        <title>Sequencing the genomes of 1000 actinobacteria strains.</title>
        <authorList>
            <person name="Klenk H.-P."/>
        </authorList>
    </citation>
    <scope>NUCLEOTIDE SEQUENCE [LARGE SCALE GENOMIC DNA]</scope>
    <source>
        <strain evidence="1 2">DSM 46699</strain>
    </source>
</reference>